<dbReference type="AlphaFoldDB" id="A0A8D9A2H5"/>
<dbReference type="InterPro" id="IPR009057">
    <property type="entry name" value="Homeodomain-like_sf"/>
</dbReference>
<accession>A0A8D9A2H5</accession>
<proteinExistence type="predicted"/>
<evidence type="ECO:0000256" key="1">
    <source>
        <dbReference type="ARBA" id="ARBA00004123"/>
    </source>
</evidence>
<evidence type="ECO:0000256" key="2">
    <source>
        <dbReference type="SAM" id="MobiDB-lite"/>
    </source>
</evidence>
<feature type="region of interest" description="Disordered" evidence="2">
    <location>
        <begin position="27"/>
        <end position="55"/>
    </location>
</feature>
<evidence type="ECO:0000313" key="3">
    <source>
        <dbReference type="EMBL" id="CAG6757970.1"/>
    </source>
</evidence>
<organism evidence="3">
    <name type="scientific">Cacopsylla melanoneura</name>
    <dbReference type="NCBI Taxonomy" id="428564"/>
    <lineage>
        <taxon>Eukaryota</taxon>
        <taxon>Metazoa</taxon>
        <taxon>Ecdysozoa</taxon>
        <taxon>Arthropoda</taxon>
        <taxon>Hexapoda</taxon>
        <taxon>Insecta</taxon>
        <taxon>Pterygota</taxon>
        <taxon>Neoptera</taxon>
        <taxon>Paraneoptera</taxon>
        <taxon>Hemiptera</taxon>
        <taxon>Sternorrhyncha</taxon>
        <taxon>Psylloidea</taxon>
        <taxon>Psyllidae</taxon>
        <taxon>Psyllinae</taxon>
        <taxon>Cacopsylla</taxon>
    </lineage>
</organism>
<sequence length="235" mass="26650">MAIIKLYHDSSNLFSLSETSSFFSTRVKTESPDDGNNFLDETNSRSDSSDSFDSSGFKIVPLDPISFENNSSKPFPLRSKNGTDCSPKMPQFPKTKIFNSKYPNETILKAIEEVRNGGTYREVGYKYNIKSSTLGTYVRESSKDLAKLHSAHHMNPKQVFTLEMETLLVHYIIKSGKITSKEMVRALAYDFATSNQIQIPESWETNKKAGCKWMYSFLNRHPILLMGKPETTSLL</sequence>
<dbReference type="GO" id="GO:0003677">
    <property type="term" value="F:DNA binding"/>
    <property type="evidence" value="ECO:0007669"/>
    <property type="project" value="UniProtKB-KW"/>
</dbReference>
<dbReference type="SUPFAM" id="SSF46689">
    <property type="entry name" value="Homeodomain-like"/>
    <property type="match status" value="1"/>
</dbReference>
<dbReference type="EMBL" id="HBUF01548419">
    <property type="protein sequence ID" value="CAG6757968.1"/>
    <property type="molecule type" value="Transcribed_RNA"/>
</dbReference>
<name>A0A8D9A2H5_9HEMI</name>
<reference evidence="3" key="1">
    <citation type="submission" date="2021-05" db="EMBL/GenBank/DDBJ databases">
        <authorList>
            <person name="Alioto T."/>
            <person name="Alioto T."/>
            <person name="Gomez Garrido J."/>
        </authorList>
    </citation>
    <scope>NUCLEOTIDE SEQUENCE</scope>
</reference>
<protein>
    <recommendedName>
        <fullName evidence="4">HTH psq-type domain-containing protein</fullName>
    </recommendedName>
</protein>
<dbReference type="GO" id="GO:0005634">
    <property type="term" value="C:nucleus"/>
    <property type="evidence" value="ECO:0007669"/>
    <property type="project" value="UniProtKB-SubCell"/>
</dbReference>
<comment type="subcellular location">
    <subcellularLocation>
        <location evidence="1">Nucleus</location>
    </subcellularLocation>
</comment>
<dbReference type="EMBL" id="HBUF01548420">
    <property type="protein sequence ID" value="CAG6757970.1"/>
    <property type="molecule type" value="Transcribed_RNA"/>
</dbReference>
<evidence type="ECO:0008006" key="4">
    <source>
        <dbReference type="Google" id="ProtNLM"/>
    </source>
</evidence>